<reference evidence="2 3" key="1">
    <citation type="submission" date="2020-07" db="EMBL/GenBank/DDBJ databases">
        <title>Sequencing the genomes of 1000 actinobacteria strains.</title>
        <authorList>
            <person name="Klenk H.-P."/>
        </authorList>
    </citation>
    <scope>NUCLEOTIDE SEQUENCE [LARGE SCALE GENOMIC DNA]</scope>
    <source>
        <strain evidence="2 3">DSM 22185</strain>
    </source>
</reference>
<dbReference type="Pfam" id="PF13196">
    <property type="entry name" value="DUF4012"/>
    <property type="match status" value="1"/>
</dbReference>
<accession>A0A7Y9JML6</accession>
<dbReference type="InterPro" id="IPR025101">
    <property type="entry name" value="DUF4012"/>
</dbReference>
<protein>
    <recommendedName>
        <fullName evidence="4">DUF4012 domain-containing protein</fullName>
    </recommendedName>
</protein>
<keyword evidence="3" id="KW-1185">Reference proteome</keyword>
<comment type="caution">
    <text evidence="2">The sequence shown here is derived from an EMBL/GenBank/DDBJ whole genome shotgun (WGS) entry which is preliminary data.</text>
</comment>
<keyword evidence="1" id="KW-1133">Transmembrane helix</keyword>
<keyword evidence="1" id="KW-0812">Transmembrane</keyword>
<keyword evidence="1" id="KW-0472">Membrane</keyword>
<feature type="transmembrane region" description="Helical" evidence="1">
    <location>
        <begin position="12"/>
        <end position="33"/>
    </location>
</feature>
<evidence type="ECO:0000313" key="2">
    <source>
        <dbReference type="EMBL" id="NYD54937.1"/>
    </source>
</evidence>
<gene>
    <name evidence="2" type="ORF">BKA02_001992</name>
</gene>
<evidence type="ECO:0000313" key="3">
    <source>
        <dbReference type="Proteomes" id="UP000552045"/>
    </source>
</evidence>
<evidence type="ECO:0008006" key="4">
    <source>
        <dbReference type="Google" id="ProtNLM"/>
    </source>
</evidence>
<dbReference type="RefSeq" id="WP_179433657.1">
    <property type="nucleotide sequence ID" value="NZ_BAABLC010000002.1"/>
</dbReference>
<name>A0A7Y9JML6_9MICO</name>
<dbReference type="AlphaFoldDB" id="A0A7Y9JML6"/>
<sequence length="586" mass="60595">MSDGRLPARRRWIGVTIAVIVVALLFAVAWVLVRGIGAADELKSVSSTTATLQEDIGEGELDSVPALARRIGSHAQSARELTSDPVWRAFEFVPWLGESFTATREVAEVAADVAGDALTPIVSVTENLDLGGLGLAGGSIDLSGFADAEAPLQTAATALARAEDRADRIDAAATLPPLADAVQSLRDTLTQASATVGALHGAAALLPSMLGAEGPRQYVIAVEDNAEARSTGGAIGALLVVRAENNQITLIGQASSRDFAPLGAPLAVSEGVAALYGDAPGTVLANATSIPDFAEAAPVIAQMWLQRWGYPVDGVIAVDTVVVANLLDALDTIEVPPLTLDADSARKTLLVDSYTAVPDPAAHDALMVQVAATLFSEALWADPQPVLASLARSADDGRIRIWSAHEDEQRALAASWLGGTIPNDSGDRSHVGVLFDDATGGKLDAYADAAITVSTGVCRGEPTTRVTVAWTNDAPADAADALPPIVTGGTDPKLAPGQTRTLIAVVGPEDAEAAGHDRDGEDDDVRSTMLAERAVQQFSVLLAPGESTVLTADFRGKGAGVRLTDAWHTPLPSAVEVARTPLTCDR</sequence>
<dbReference type="Proteomes" id="UP000552045">
    <property type="component" value="Unassembled WGS sequence"/>
</dbReference>
<organism evidence="2 3">
    <name type="scientific">Microbacterium pseudoresistens</name>
    <dbReference type="NCBI Taxonomy" id="640634"/>
    <lineage>
        <taxon>Bacteria</taxon>
        <taxon>Bacillati</taxon>
        <taxon>Actinomycetota</taxon>
        <taxon>Actinomycetes</taxon>
        <taxon>Micrococcales</taxon>
        <taxon>Microbacteriaceae</taxon>
        <taxon>Microbacterium</taxon>
    </lineage>
</organism>
<dbReference type="EMBL" id="JACCBH010000001">
    <property type="protein sequence ID" value="NYD54937.1"/>
    <property type="molecule type" value="Genomic_DNA"/>
</dbReference>
<proteinExistence type="predicted"/>
<evidence type="ECO:0000256" key="1">
    <source>
        <dbReference type="SAM" id="Phobius"/>
    </source>
</evidence>